<keyword evidence="1" id="KW-0472">Membrane</keyword>
<dbReference type="PROSITE" id="PS51257">
    <property type="entry name" value="PROKAR_LIPOPROTEIN"/>
    <property type="match status" value="1"/>
</dbReference>
<name>A0A4Z2I849_9TELE</name>
<keyword evidence="1" id="KW-1133">Transmembrane helix</keyword>
<gene>
    <name evidence="2" type="ORF">EYF80_015563</name>
</gene>
<organism evidence="2 3">
    <name type="scientific">Liparis tanakae</name>
    <name type="common">Tanaka's snailfish</name>
    <dbReference type="NCBI Taxonomy" id="230148"/>
    <lineage>
        <taxon>Eukaryota</taxon>
        <taxon>Metazoa</taxon>
        <taxon>Chordata</taxon>
        <taxon>Craniata</taxon>
        <taxon>Vertebrata</taxon>
        <taxon>Euteleostomi</taxon>
        <taxon>Actinopterygii</taxon>
        <taxon>Neopterygii</taxon>
        <taxon>Teleostei</taxon>
        <taxon>Neoteleostei</taxon>
        <taxon>Acanthomorphata</taxon>
        <taxon>Eupercaria</taxon>
        <taxon>Perciformes</taxon>
        <taxon>Cottioidei</taxon>
        <taxon>Cottales</taxon>
        <taxon>Liparidae</taxon>
        <taxon>Liparis</taxon>
    </lineage>
</organism>
<comment type="caution">
    <text evidence="2">The sequence shown here is derived from an EMBL/GenBank/DDBJ whole genome shotgun (WGS) entry which is preliminary data.</text>
</comment>
<dbReference type="AlphaFoldDB" id="A0A4Z2I849"/>
<evidence type="ECO:0000256" key="1">
    <source>
        <dbReference type="SAM" id="Phobius"/>
    </source>
</evidence>
<feature type="transmembrane region" description="Helical" evidence="1">
    <location>
        <begin position="63"/>
        <end position="81"/>
    </location>
</feature>
<sequence>MSPWTKRPASTVMPYQPSFFPSVLGSCMSRIFPATRKMIPNGKYLRGHSKRHCDEKMTMPRTFICWLLPGLVLYVISGGGVSSRYTVRPLGSFSSGKT</sequence>
<evidence type="ECO:0000313" key="2">
    <source>
        <dbReference type="EMBL" id="TNN74118.1"/>
    </source>
</evidence>
<protein>
    <submittedName>
        <fullName evidence="2">Uncharacterized protein</fullName>
    </submittedName>
</protein>
<dbReference type="Proteomes" id="UP000314294">
    <property type="component" value="Unassembled WGS sequence"/>
</dbReference>
<dbReference type="EMBL" id="SRLO01000117">
    <property type="protein sequence ID" value="TNN74118.1"/>
    <property type="molecule type" value="Genomic_DNA"/>
</dbReference>
<keyword evidence="3" id="KW-1185">Reference proteome</keyword>
<reference evidence="2 3" key="1">
    <citation type="submission" date="2019-03" db="EMBL/GenBank/DDBJ databases">
        <title>First draft genome of Liparis tanakae, snailfish: a comprehensive survey of snailfish specific genes.</title>
        <authorList>
            <person name="Kim W."/>
            <person name="Song I."/>
            <person name="Jeong J.-H."/>
            <person name="Kim D."/>
            <person name="Kim S."/>
            <person name="Ryu S."/>
            <person name="Song J.Y."/>
            <person name="Lee S.K."/>
        </authorList>
    </citation>
    <scope>NUCLEOTIDE SEQUENCE [LARGE SCALE GENOMIC DNA]</scope>
    <source>
        <tissue evidence="2">Muscle</tissue>
    </source>
</reference>
<accession>A0A4Z2I849</accession>
<keyword evidence="1" id="KW-0812">Transmembrane</keyword>
<proteinExistence type="predicted"/>
<evidence type="ECO:0000313" key="3">
    <source>
        <dbReference type="Proteomes" id="UP000314294"/>
    </source>
</evidence>